<dbReference type="Pfam" id="PF06938">
    <property type="entry name" value="DUF1285_N"/>
    <property type="match status" value="1"/>
</dbReference>
<dbReference type="InterPro" id="IPR048341">
    <property type="entry name" value="DUF1285_N"/>
</dbReference>
<evidence type="ECO:0000259" key="2">
    <source>
        <dbReference type="Pfam" id="PF21028"/>
    </source>
</evidence>
<feature type="domain" description="DUF1285" evidence="2">
    <location>
        <begin position="88"/>
        <end position="186"/>
    </location>
</feature>
<keyword evidence="5" id="KW-1185">Reference proteome</keyword>
<dbReference type="EMBL" id="JACANB010000003">
    <property type="protein sequence ID" value="MDM1696257.1"/>
    <property type="molecule type" value="Genomic_DNA"/>
</dbReference>
<reference evidence="4" key="2">
    <citation type="submission" date="2020-06" db="EMBL/GenBank/DDBJ databases">
        <authorList>
            <person name="Dong N."/>
        </authorList>
    </citation>
    <scope>NUCLEOTIDE SEQUENCE</scope>
    <source>
        <strain evidence="4">DF46-2-2</strain>
    </source>
</reference>
<dbReference type="InterPro" id="IPR010707">
    <property type="entry name" value="DUF1285"/>
</dbReference>
<feature type="domain" description="DUF1285" evidence="1">
    <location>
        <begin position="21"/>
        <end position="86"/>
    </location>
</feature>
<dbReference type="STRING" id="1697053.AKN87_02640"/>
<dbReference type="OrthoDB" id="3078366at2"/>
<dbReference type="Pfam" id="PF21028">
    <property type="entry name" value="DUF1285_C"/>
    <property type="match status" value="1"/>
</dbReference>
<dbReference type="PIRSF" id="PIRSF029557">
    <property type="entry name" value="UCP029557"/>
    <property type="match status" value="1"/>
</dbReference>
<name>A0A0K1XBK8_9GAMM</name>
<dbReference type="Proteomes" id="UP001173465">
    <property type="component" value="Unassembled WGS sequence"/>
</dbReference>
<evidence type="ECO:0000313" key="3">
    <source>
        <dbReference type="EMBL" id="AKX58629.1"/>
    </source>
</evidence>
<evidence type="ECO:0000313" key="5">
    <source>
        <dbReference type="Proteomes" id="UP000063953"/>
    </source>
</evidence>
<dbReference type="Gene3D" id="2.20.70.10">
    <property type="match status" value="1"/>
</dbReference>
<evidence type="ECO:0000313" key="4">
    <source>
        <dbReference type="EMBL" id="MDM1696257.1"/>
    </source>
</evidence>
<organism evidence="3 5">
    <name type="scientific">Thiopseudomonas alkaliphila</name>
    <dbReference type="NCBI Taxonomy" id="1697053"/>
    <lineage>
        <taxon>Bacteria</taxon>
        <taxon>Pseudomonadati</taxon>
        <taxon>Pseudomonadota</taxon>
        <taxon>Gammaproteobacteria</taxon>
        <taxon>Pseudomonadales</taxon>
        <taxon>Pseudomonadaceae</taxon>
        <taxon>Thiopseudomonas</taxon>
    </lineage>
</organism>
<reference evidence="3 5" key="1">
    <citation type="journal article" date="2015" name="Genome Announc.">
        <title>Genome Sequences of Oblitimonas alkaliphila gen. nov. sp. nov. (Proposed), a Novel Bacterium of the Pseudomonadaceae Family.</title>
        <authorList>
            <person name="Lauer A.C."/>
            <person name="Nicholson A.C."/>
            <person name="Humrighouse B.W."/>
            <person name="Emery B."/>
            <person name="Drobish A."/>
            <person name="Juieng P."/>
            <person name="Loparev V."/>
            <person name="McQuiston J.R."/>
        </authorList>
    </citation>
    <scope>NUCLEOTIDE SEQUENCE [LARGE SCALE GENOMIC DNA]</scope>
    <source>
        <strain evidence="3 5">E5571</strain>
    </source>
</reference>
<accession>A0A0K1XBK8</accession>
<sequence>MANTLSLQQLAEQLEQQTEAPAINQWQPADCGPLAMRIDHRGQWFYQGEPIRREALVKIFSDILRKEGQHYYLVTPVEKFQIQVDDLPFITQELEVKQDPITQQQLLVLTLNHGLSVTLSQAQPLIFAPNAEGDLLPAVYVQRQLLARLHRNHYYQLAELAEPADSNAAQDSEQWGVWSSGQFFPLMPADPSANFNL</sequence>
<dbReference type="EMBL" id="CP012365">
    <property type="protein sequence ID" value="AKX58629.1"/>
    <property type="molecule type" value="Genomic_DNA"/>
</dbReference>
<dbReference type="InterPro" id="IPR023361">
    <property type="entry name" value="DUF1285_beta_roll_sf"/>
</dbReference>
<evidence type="ECO:0000259" key="1">
    <source>
        <dbReference type="Pfam" id="PF06938"/>
    </source>
</evidence>
<dbReference type="Proteomes" id="UP000063953">
    <property type="component" value="Chromosome"/>
</dbReference>
<dbReference type="RefSeq" id="WP_053099532.1">
    <property type="nucleotide sequence ID" value="NZ_CP012358.1"/>
</dbReference>
<proteinExistence type="predicted"/>
<dbReference type="Gene3D" id="2.30.270.10">
    <property type="entry name" value="duf1285 protein"/>
    <property type="match status" value="1"/>
</dbReference>
<dbReference type="GeneID" id="93983166"/>
<reference evidence="4" key="3">
    <citation type="journal article" date="2022" name="Sci. Total Environ.">
        <title>Prevalence, transmission, and molecular epidemiology of tet(X)-positive bacteria among humans, animals, and environmental niches in China: An epidemiological, and genomic-based study.</title>
        <authorList>
            <person name="Dong N."/>
            <person name="Zeng Y."/>
            <person name="Cai C."/>
            <person name="Sun C."/>
            <person name="Lu J."/>
            <person name="Liu C."/>
            <person name="Zhou H."/>
            <person name="Sun Q."/>
            <person name="Shu L."/>
            <person name="Wang H."/>
            <person name="Wang Y."/>
            <person name="Wang S."/>
            <person name="Wu C."/>
            <person name="Chan E.W."/>
            <person name="Chen G."/>
            <person name="Shen Z."/>
            <person name="Chen S."/>
            <person name="Zhang R."/>
        </authorList>
    </citation>
    <scope>NUCLEOTIDE SEQUENCE</scope>
    <source>
        <strain evidence="4">DF46-2-2</strain>
    </source>
</reference>
<dbReference type="InterPro" id="IPR048342">
    <property type="entry name" value="DUF1285_C"/>
</dbReference>
<gene>
    <name evidence="3" type="ORF">AKN88_00745</name>
    <name evidence="4" type="ORF">HX099_06220</name>
</gene>
<dbReference type="AlphaFoldDB" id="A0A0K1XBK8"/>
<dbReference type="Gene3D" id="3.10.540.10">
    <property type="entry name" value="duf1285 like domain"/>
    <property type="match status" value="1"/>
</dbReference>
<dbReference type="KEGG" id="pbb:AKN87_02640"/>
<protein>
    <submittedName>
        <fullName evidence="4">DUF1285 domain-containing protein</fullName>
    </submittedName>
</protein>